<feature type="chain" id="PRO_5036856637" description="YfdX protein" evidence="1">
    <location>
        <begin position="20"/>
        <end position="305"/>
    </location>
</feature>
<accession>A0A974Y5X6</accession>
<dbReference type="AlphaFoldDB" id="A0A974Y5X6"/>
<evidence type="ECO:0000313" key="2">
    <source>
        <dbReference type="EMBL" id="QRJ65721.1"/>
    </source>
</evidence>
<gene>
    <name evidence="2" type="ORF">IWH25_11510</name>
</gene>
<keyword evidence="1" id="KW-0732">Signal</keyword>
<evidence type="ECO:0000256" key="1">
    <source>
        <dbReference type="SAM" id="SignalP"/>
    </source>
</evidence>
<evidence type="ECO:0000313" key="3">
    <source>
        <dbReference type="Proteomes" id="UP000663444"/>
    </source>
</evidence>
<protein>
    <recommendedName>
        <fullName evidence="4">YfdX protein</fullName>
    </recommendedName>
</protein>
<proteinExistence type="predicted"/>
<feature type="signal peptide" evidence="1">
    <location>
        <begin position="1"/>
        <end position="19"/>
    </location>
</feature>
<dbReference type="KEGG" id="ares:IWH25_11510"/>
<dbReference type="EMBL" id="CP064781">
    <property type="protein sequence ID" value="QRJ65721.1"/>
    <property type="molecule type" value="Genomic_DNA"/>
</dbReference>
<dbReference type="Proteomes" id="UP000663444">
    <property type="component" value="Chromosome"/>
</dbReference>
<evidence type="ECO:0008006" key="4">
    <source>
        <dbReference type="Google" id="ProtNLM"/>
    </source>
</evidence>
<sequence>MKRIAIAAALAAAFASAQAQTAAPAAPDSAAARLQANTAATLDKEQLGRRLESVKLLLETSSAARQIEASGDQRALATRDKARGLYRNAADAYAAGDLAKTSRLLAETSVLMFEAVRYAAPDEVVAKKLEADFTARNESVKALLAAYKRVASEKGSAKGVSETVSSIEKSIAEADKLAAAKKYAEGRAELDRAYLVAKAGISSLRSGDTLVRSLNFASKEEEFHYEIDRNETHKMLIKVLVDEKRATNPQLDQQVQNFLNKAGELRAAADAAAARKDFAQAVKLLEESTAELVRAIRNAGVYIPG</sequence>
<name>A0A974Y5X6_9RHOO</name>
<reference evidence="2" key="1">
    <citation type="submission" date="2020-11" db="EMBL/GenBank/DDBJ databases">
        <title>Azospira restricta DSM 18626 genome sequence.</title>
        <authorList>
            <person name="Moe W.M."/>
        </authorList>
    </citation>
    <scope>NUCLEOTIDE SEQUENCE</scope>
    <source>
        <strain evidence="2">DSM 18626</strain>
    </source>
</reference>
<organism evidence="2 3">
    <name type="scientific">Azospira restricta</name>
    <dbReference type="NCBI Taxonomy" id="404405"/>
    <lineage>
        <taxon>Bacteria</taxon>
        <taxon>Pseudomonadati</taxon>
        <taxon>Pseudomonadota</taxon>
        <taxon>Betaproteobacteria</taxon>
        <taxon>Rhodocyclales</taxon>
        <taxon>Rhodocyclaceae</taxon>
        <taxon>Azospira</taxon>
    </lineage>
</organism>
<keyword evidence="3" id="KW-1185">Reference proteome</keyword>